<evidence type="ECO:0000313" key="2">
    <source>
        <dbReference type="Proteomes" id="UP000789901"/>
    </source>
</evidence>
<dbReference type="InterPro" id="IPR036875">
    <property type="entry name" value="Znf_CCHC_sf"/>
</dbReference>
<dbReference type="SUPFAM" id="SSF57756">
    <property type="entry name" value="Retrovirus zinc finger-like domains"/>
    <property type="match status" value="1"/>
</dbReference>
<proteinExistence type="predicted"/>
<reference evidence="1 2" key="1">
    <citation type="submission" date="2021-06" db="EMBL/GenBank/DDBJ databases">
        <authorList>
            <person name="Kallberg Y."/>
            <person name="Tangrot J."/>
            <person name="Rosling A."/>
        </authorList>
    </citation>
    <scope>NUCLEOTIDE SEQUENCE [LARGE SCALE GENOMIC DNA]</scope>
    <source>
        <strain evidence="1 2">120-4 pot B 10/14</strain>
    </source>
</reference>
<accession>A0ABN7WVR5</accession>
<feature type="non-terminal residue" evidence="1">
    <location>
        <position position="1"/>
    </location>
</feature>
<evidence type="ECO:0000313" key="1">
    <source>
        <dbReference type="EMBL" id="CAG8841658.1"/>
    </source>
</evidence>
<sequence length="89" mass="10544">IKCSFNEYKNIQIVENLLQANRRGRPHKRLKSAVEETLRIHKKAKISNENYKYQNCDQDGHNSRRCTAPCKICQESGHIYRYCSNKENM</sequence>
<dbReference type="Gene3D" id="4.10.60.10">
    <property type="entry name" value="Zinc finger, CCHC-type"/>
    <property type="match status" value="1"/>
</dbReference>
<dbReference type="EMBL" id="CAJVQB010066459">
    <property type="protein sequence ID" value="CAG8841658.1"/>
    <property type="molecule type" value="Genomic_DNA"/>
</dbReference>
<keyword evidence="2" id="KW-1185">Reference proteome</keyword>
<name>A0ABN7WVR5_GIGMA</name>
<dbReference type="Proteomes" id="UP000789901">
    <property type="component" value="Unassembled WGS sequence"/>
</dbReference>
<organism evidence="1 2">
    <name type="scientific">Gigaspora margarita</name>
    <dbReference type="NCBI Taxonomy" id="4874"/>
    <lineage>
        <taxon>Eukaryota</taxon>
        <taxon>Fungi</taxon>
        <taxon>Fungi incertae sedis</taxon>
        <taxon>Mucoromycota</taxon>
        <taxon>Glomeromycotina</taxon>
        <taxon>Glomeromycetes</taxon>
        <taxon>Diversisporales</taxon>
        <taxon>Gigasporaceae</taxon>
        <taxon>Gigaspora</taxon>
    </lineage>
</organism>
<protein>
    <submittedName>
        <fullName evidence="1">5409_t:CDS:1</fullName>
    </submittedName>
</protein>
<gene>
    <name evidence="1" type="ORF">GMARGA_LOCUS35547</name>
</gene>
<comment type="caution">
    <text evidence="1">The sequence shown here is derived from an EMBL/GenBank/DDBJ whole genome shotgun (WGS) entry which is preliminary data.</text>
</comment>